<reference evidence="2 3" key="1">
    <citation type="submission" date="2019-03" db="EMBL/GenBank/DDBJ databases">
        <title>First draft genome of Liparis tanakae, snailfish: a comprehensive survey of snailfish specific genes.</title>
        <authorList>
            <person name="Kim W."/>
            <person name="Song I."/>
            <person name="Jeong J.-H."/>
            <person name="Kim D."/>
            <person name="Kim S."/>
            <person name="Ryu S."/>
            <person name="Song J.Y."/>
            <person name="Lee S.K."/>
        </authorList>
    </citation>
    <scope>NUCLEOTIDE SEQUENCE [LARGE SCALE GENOMIC DNA]</scope>
    <source>
        <tissue evidence="2">Muscle</tissue>
    </source>
</reference>
<feature type="compositionally biased region" description="Basic and acidic residues" evidence="1">
    <location>
        <begin position="37"/>
        <end position="49"/>
    </location>
</feature>
<evidence type="ECO:0000256" key="1">
    <source>
        <dbReference type="SAM" id="MobiDB-lite"/>
    </source>
</evidence>
<gene>
    <name evidence="2" type="ORF">EYF80_038548</name>
</gene>
<protein>
    <submittedName>
        <fullName evidence="2">Uncharacterized protein</fullName>
    </submittedName>
</protein>
<dbReference type="AlphaFoldDB" id="A0A4Z2GCE3"/>
<accession>A0A4Z2GCE3</accession>
<dbReference type="EMBL" id="SRLO01000589">
    <property type="protein sequence ID" value="TNN51228.1"/>
    <property type="molecule type" value="Genomic_DNA"/>
</dbReference>
<feature type="region of interest" description="Disordered" evidence="1">
    <location>
        <begin position="1"/>
        <end position="62"/>
    </location>
</feature>
<sequence length="62" mass="6712">MDVLSAGRRESHRPQSGPDETCQVTFSDKAALSKVLQEGRRTTSRELGRKCAPLLAEKGSAP</sequence>
<evidence type="ECO:0000313" key="3">
    <source>
        <dbReference type="Proteomes" id="UP000314294"/>
    </source>
</evidence>
<dbReference type="Proteomes" id="UP000314294">
    <property type="component" value="Unassembled WGS sequence"/>
</dbReference>
<evidence type="ECO:0000313" key="2">
    <source>
        <dbReference type="EMBL" id="TNN51228.1"/>
    </source>
</evidence>
<name>A0A4Z2GCE3_9TELE</name>
<keyword evidence="3" id="KW-1185">Reference proteome</keyword>
<proteinExistence type="predicted"/>
<organism evidence="2 3">
    <name type="scientific">Liparis tanakae</name>
    <name type="common">Tanaka's snailfish</name>
    <dbReference type="NCBI Taxonomy" id="230148"/>
    <lineage>
        <taxon>Eukaryota</taxon>
        <taxon>Metazoa</taxon>
        <taxon>Chordata</taxon>
        <taxon>Craniata</taxon>
        <taxon>Vertebrata</taxon>
        <taxon>Euteleostomi</taxon>
        <taxon>Actinopterygii</taxon>
        <taxon>Neopterygii</taxon>
        <taxon>Teleostei</taxon>
        <taxon>Neoteleostei</taxon>
        <taxon>Acanthomorphata</taxon>
        <taxon>Eupercaria</taxon>
        <taxon>Perciformes</taxon>
        <taxon>Cottioidei</taxon>
        <taxon>Cottales</taxon>
        <taxon>Liparidae</taxon>
        <taxon>Liparis</taxon>
    </lineage>
</organism>
<comment type="caution">
    <text evidence="2">The sequence shown here is derived from an EMBL/GenBank/DDBJ whole genome shotgun (WGS) entry which is preliminary data.</text>
</comment>